<evidence type="ECO:0000313" key="2">
    <source>
        <dbReference type="EMBL" id="GFH15273.1"/>
    </source>
</evidence>
<gene>
    <name evidence="2" type="ORF">HaLaN_11470</name>
</gene>
<keyword evidence="3" id="KW-1185">Reference proteome</keyword>
<name>A0A699YY98_HAELA</name>
<feature type="domain" description="SAP" evidence="1">
    <location>
        <begin position="42"/>
        <end position="76"/>
    </location>
</feature>
<feature type="non-terminal residue" evidence="2">
    <location>
        <position position="1"/>
    </location>
</feature>
<dbReference type="SUPFAM" id="SSF68906">
    <property type="entry name" value="SAP domain"/>
    <property type="match status" value="1"/>
</dbReference>
<dbReference type="EMBL" id="BLLF01000828">
    <property type="protein sequence ID" value="GFH15273.1"/>
    <property type="molecule type" value="Genomic_DNA"/>
</dbReference>
<evidence type="ECO:0000313" key="3">
    <source>
        <dbReference type="Proteomes" id="UP000485058"/>
    </source>
</evidence>
<dbReference type="AlphaFoldDB" id="A0A699YY98"/>
<dbReference type="Gene3D" id="1.10.720.30">
    <property type="entry name" value="SAP domain"/>
    <property type="match status" value="1"/>
</dbReference>
<feature type="non-terminal residue" evidence="2">
    <location>
        <position position="78"/>
    </location>
</feature>
<reference evidence="2 3" key="1">
    <citation type="submission" date="2020-02" db="EMBL/GenBank/DDBJ databases">
        <title>Draft genome sequence of Haematococcus lacustris strain NIES-144.</title>
        <authorList>
            <person name="Morimoto D."/>
            <person name="Nakagawa S."/>
            <person name="Yoshida T."/>
            <person name="Sawayama S."/>
        </authorList>
    </citation>
    <scope>NUCLEOTIDE SEQUENCE [LARGE SCALE GENOMIC DNA]</scope>
    <source>
        <strain evidence="2 3">NIES-144</strain>
    </source>
</reference>
<protein>
    <submittedName>
        <fullName evidence="2">SAP domain-containing protein</fullName>
    </submittedName>
</protein>
<dbReference type="InterPro" id="IPR036361">
    <property type="entry name" value="SAP_dom_sf"/>
</dbReference>
<dbReference type="PROSITE" id="PS50800">
    <property type="entry name" value="SAP"/>
    <property type="match status" value="1"/>
</dbReference>
<sequence>KLVGGTKRKAADAAGELSIGEQYALGIGGHKWADVALDMGKLEKRTAEDLKIYLKYHGLKLSGRKAELCARIREHAMS</sequence>
<proteinExistence type="predicted"/>
<accession>A0A699YY98</accession>
<comment type="caution">
    <text evidence="2">The sequence shown here is derived from an EMBL/GenBank/DDBJ whole genome shotgun (WGS) entry which is preliminary data.</text>
</comment>
<organism evidence="2 3">
    <name type="scientific">Haematococcus lacustris</name>
    <name type="common">Green alga</name>
    <name type="synonym">Haematococcus pluvialis</name>
    <dbReference type="NCBI Taxonomy" id="44745"/>
    <lineage>
        <taxon>Eukaryota</taxon>
        <taxon>Viridiplantae</taxon>
        <taxon>Chlorophyta</taxon>
        <taxon>core chlorophytes</taxon>
        <taxon>Chlorophyceae</taxon>
        <taxon>CS clade</taxon>
        <taxon>Chlamydomonadales</taxon>
        <taxon>Haematococcaceae</taxon>
        <taxon>Haematococcus</taxon>
    </lineage>
</organism>
<evidence type="ECO:0000259" key="1">
    <source>
        <dbReference type="PROSITE" id="PS50800"/>
    </source>
</evidence>
<dbReference type="InterPro" id="IPR003034">
    <property type="entry name" value="SAP_dom"/>
</dbReference>
<dbReference type="Proteomes" id="UP000485058">
    <property type="component" value="Unassembled WGS sequence"/>
</dbReference>
<dbReference type="Pfam" id="PF02037">
    <property type="entry name" value="SAP"/>
    <property type="match status" value="1"/>
</dbReference>